<proteinExistence type="inferred from homology"/>
<keyword evidence="6" id="KW-0143">Chaperone</keyword>
<evidence type="ECO:0000256" key="7">
    <source>
        <dbReference type="ARBA" id="ARBA00023235"/>
    </source>
</evidence>
<organism evidence="12 13">
    <name type="scientific">Rohdeia mirabilis</name>
    <dbReference type="NCBI Taxonomy" id="2528008"/>
    <lineage>
        <taxon>Bacteria</taxon>
        <taxon>Pseudomonadati</taxon>
        <taxon>Planctomycetota</taxon>
        <taxon>Planctomycetia</taxon>
        <taxon>Planctomycetia incertae sedis</taxon>
        <taxon>Rohdeia</taxon>
    </lineage>
</organism>
<keyword evidence="13" id="KW-1185">Reference proteome</keyword>
<dbReference type="RefSeq" id="WP_145189338.1">
    <property type="nucleotide sequence ID" value="NZ_CP036290.1"/>
</dbReference>
<dbReference type="Gene3D" id="3.10.50.40">
    <property type="match status" value="1"/>
</dbReference>
<dbReference type="GO" id="GO:0042026">
    <property type="term" value="P:protein refolding"/>
    <property type="evidence" value="ECO:0007669"/>
    <property type="project" value="UniProtKB-ARBA"/>
</dbReference>
<gene>
    <name evidence="12" type="primary">slyD</name>
    <name evidence="12" type="ORF">Pla163_27600</name>
</gene>
<keyword evidence="5 9" id="KW-0697">Rotamase</keyword>
<evidence type="ECO:0000313" key="12">
    <source>
        <dbReference type="EMBL" id="QDU85628.1"/>
    </source>
</evidence>
<evidence type="ECO:0000256" key="10">
    <source>
        <dbReference type="RuleBase" id="RU003915"/>
    </source>
</evidence>
<evidence type="ECO:0000256" key="2">
    <source>
        <dbReference type="ARBA" id="ARBA00004496"/>
    </source>
</evidence>
<dbReference type="GO" id="GO:0005737">
    <property type="term" value="C:cytoplasm"/>
    <property type="evidence" value="ECO:0007669"/>
    <property type="project" value="UniProtKB-SubCell"/>
</dbReference>
<dbReference type="InterPro" id="IPR046357">
    <property type="entry name" value="PPIase_dom_sf"/>
</dbReference>
<keyword evidence="4" id="KW-0963">Cytoplasm</keyword>
<comment type="similarity">
    <text evidence="3 10">Belongs to the FKBP-type PPIase family.</text>
</comment>
<comment type="function">
    <text evidence="8">Also involved in hydrogenase metallocenter assembly, probably by participating in the nickel insertion step. This function in hydrogenase biosynthesis requires chaperone activity and the presence of the metal-binding domain, but not PPIase activity.</text>
</comment>
<reference evidence="12 13" key="1">
    <citation type="submission" date="2019-02" db="EMBL/GenBank/DDBJ databases">
        <title>Deep-cultivation of Planctomycetes and their phenomic and genomic characterization uncovers novel biology.</title>
        <authorList>
            <person name="Wiegand S."/>
            <person name="Jogler M."/>
            <person name="Boedeker C."/>
            <person name="Pinto D."/>
            <person name="Vollmers J."/>
            <person name="Rivas-Marin E."/>
            <person name="Kohn T."/>
            <person name="Peeters S.H."/>
            <person name="Heuer A."/>
            <person name="Rast P."/>
            <person name="Oberbeckmann S."/>
            <person name="Bunk B."/>
            <person name="Jeske O."/>
            <person name="Meyerdierks A."/>
            <person name="Storesund J.E."/>
            <person name="Kallscheuer N."/>
            <person name="Luecker S."/>
            <person name="Lage O.M."/>
            <person name="Pohl T."/>
            <person name="Merkel B.J."/>
            <person name="Hornburger P."/>
            <person name="Mueller R.-W."/>
            <person name="Bruemmer F."/>
            <person name="Labrenz M."/>
            <person name="Spormann A.M."/>
            <person name="Op den Camp H."/>
            <person name="Overmann J."/>
            <person name="Amann R."/>
            <person name="Jetten M.S.M."/>
            <person name="Mascher T."/>
            <person name="Medema M.H."/>
            <person name="Devos D.P."/>
            <person name="Kaster A.-K."/>
            <person name="Ovreas L."/>
            <person name="Rohde M."/>
            <person name="Galperin M.Y."/>
            <person name="Jogler C."/>
        </authorList>
    </citation>
    <scope>NUCLEOTIDE SEQUENCE [LARGE SCALE GENOMIC DNA]</scope>
    <source>
        <strain evidence="12 13">Pla163</strain>
    </source>
</reference>
<dbReference type="PANTHER" id="PTHR47861:SF3">
    <property type="entry name" value="FKBP-TYPE PEPTIDYL-PROLYL CIS-TRANS ISOMERASE SLYD"/>
    <property type="match status" value="1"/>
</dbReference>
<evidence type="ECO:0000256" key="9">
    <source>
        <dbReference type="PROSITE-ProRule" id="PRU00277"/>
    </source>
</evidence>
<protein>
    <recommendedName>
        <fullName evidence="10">Peptidyl-prolyl cis-trans isomerase</fullName>
        <ecNumber evidence="10">5.2.1.8</ecNumber>
    </recommendedName>
</protein>
<dbReference type="GO" id="GO:0003755">
    <property type="term" value="F:peptidyl-prolyl cis-trans isomerase activity"/>
    <property type="evidence" value="ECO:0007669"/>
    <property type="project" value="UniProtKB-UniRule"/>
</dbReference>
<feature type="domain" description="PPIase FKBP-type" evidence="11">
    <location>
        <begin position="11"/>
        <end position="97"/>
    </location>
</feature>
<dbReference type="Pfam" id="PF00254">
    <property type="entry name" value="FKBP_C"/>
    <property type="match status" value="1"/>
</dbReference>
<keyword evidence="7 9" id="KW-0413">Isomerase</keyword>
<dbReference type="PANTHER" id="PTHR47861">
    <property type="entry name" value="FKBP-TYPE PEPTIDYL-PROLYL CIS-TRANS ISOMERASE SLYD"/>
    <property type="match status" value="1"/>
</dbReference>
<evidence type="ECO:0000256" key="1">
    <source>
        <dbReference type="ARBA" id="ARBA00000971"/>
    </source>
</evidence>
<dbReference type="PROSITE" id="PS50059">
    <property type="entry name" value="FKBP_PPIASE"/>
    <property type="match status" value="1"/>
</dbReference>
<name>A0A518D2C7_9BACT</name>
<dbReference type="AlphaFoldDB" id="A0A518D2C7"/>
<dbReference type="Proteomes" id="UP000319342">
    <property type="component" value="Chromosome"/>
</dbReference>
<evidence type="ECO:0000256" key="6">
    <source>
        <dbReference type="ARBA" id="ARBA00023186"/>
    </source>
</evidence>
<evidence type="ECO:0000313" key="13">
    <source>
        <dbReference type="Proteomes" id="UP000319342"/>
    </source>
</evidence>
<comment type="subcellular location">
    <subcellularLocation>
        <location evidence="2">Cytoplasm</location>
    </subcellularLocation>
</comment>
<evidence type="ECO:0000256" key="4">
    <source>
        <dbReference type="ARBA" id="ARBA00022490"/>
    </source>
</evidence>
<dbReference type="EC" id="5.2.1.8" evidence="10"/>
<dbReference type="OrthoDB" id="9808891at2"/>
<evidence type="ECO:0000256" key="8">
    <source>
        <dbReference type="ARBA" id="ARBA00037071"/>
    </source>
</evidence>
<sequence length="167" mass="17883">MPSTPQAIAAGHAVAIYYTLTDDAGQVLDTNKGQKKPLVYLAGVGNIVKGLDDALMGAVRGETRKVDVAPADGYGEWTEEALETIPRSAFPPEAEVVKGAVFHGQTPDGLPIQVRVHEADGDEVKVDKNHPLAGQTLHFEVYVYGIRHATEEEKQHGHAHGPGGHQH</sequence>
<comment type="catalytic activity">
    <reaction evidence="1 9 10">
        <text>[protein]-peptidylproline (omega=180) = [protein]-peptidylproline (omega=0)</text>
        <dbReference type="Rhea" id="RHEA:16237"/>
        <dbReference type="Rhea" id="RHEA-COMP:10747"/>
        <dbReference type="Rhea" id="RHEA-COMP:10748"/>
        <dbReference type="ChEBI" id="CHEBI:83833"/>
        <dbReference type="ChEBI" id="CHEBI:83834"/>
        <dbReference type="EC" id="5.2.1.8"/>
    </reaction>
</comment>
<dbReference type="InterPro" id="IPR001179">
    <property type="entry name" value="PPIase_FKBP_dom"/>
</dbReference>
<evidence type="ECO:0000256" key="3">
    <source>
        <dbReference type="ARBA" id="ARBA00006577"/>
    </source>
</evidence>
<dbReference type="SUPFAM" id="SSF54534">
    <property type="entry name" value="FKBP-like"/>
    <property type="match status" value="1"/>
</dbReference>
<dbReference type="EMBL" id="CP036290">
    <property type="protein sequence ID" value="QDU85628.1"/>
    <property type="molecule type" value="Genomic_DNA"/>
</dbReference>
<evidence type="ECO:0000259" key="11">
    <source>
        <dbReference type="PROSITE" id="PS50059"/>
    </source>
</evidence>
<accession>A0A518D2C7</accession>
<evidence type="ECO:0000256" key="5">
    <source>
        <dbReference type="ARBA" id="ARBA00023110"/>
    </source>
</evidence>